<feature type="transmembrane region" description="Helical" evidence="7">
    <location>
        <begin position="168"/>
        <end position="196"/>
    </location>
</feature>
<organism evidence="9 10">
    <name type="scientific">Fusarium kuroshium</name>
    <dbReference type="NCBI Taxonomy" id="2010991"/>
    <lineage>
        <taxon>Eukaryota</taxon>
        <taxon>Fungi</taxon>
        <taxon>Dikarya</taxon>
        <taxon>Ascomycota</taxon>
        <taxon>Pezizomycotina</taxon>
        <taxon>Sordariomycetes</taxon>
        <taxon>Hypocreomycetidae</taxon>
        <taxon>Hypocreales</taxon>
        <taxon>Nectriaceae</taxon>
        <taxon>Fusarium</taxon>
        <taxon>Fusarium solani species complex</taxon>
    </lineage>
</organism>
<feature type="transmembrane region" description="Helical" evidence="7">
    <location>
        <begin position="127"/>
        <end position="148"/>
    </location>
</feature>
<evidence type="ECO:0000256" key="3">
    <source>
        <dbReference type="ARBA" id="ARBA00022989"/>
    </source>
</evidence>
<feature type="transmembrane region" description="Helical" evidence="7">
    <location>
        <begin position="49"/>
        <end position="69"/>
    </location>
</feature>
<accession>A0A3M2R388</accession>
<keyword evidence="2 7" id="KW-0812">Transmembrane</keyword>
<dbReference type="InterPro" id="IPR049326">
    <property type="entry name" value="Rhodopsin_dom_fungi"/>
</dbReference>
<feature type="transmembrane region" description="Helical" evidence="7">
    <location>
        <begin position="208"/>
        <end position="227"/>
    </location>
</feature>
<evidence type="ECO:0000256" key="4">
    <source>
        <dbReference type="ARBA" id="ARBA00023136"/>
    </source>
</evidence>
<sequence length="376" mass="40995">MAAHVMAGIGGKGGTVVGVIWFENVLTYVLVGARVYTRRYIRGSVGWDDLCLVITSLLMTVFAILTTISCAHGMGQHVEDLETYQFSDALLYLLCAQSVVSMAIGMGKVTVAVFLLRIVTASWHRWFLWFCIASMMILSTFLSIAVFAQCTPVESIWNPLLIDQKVCYLSLTVVAFIDCAYAAAMDFALAAFPWIALRGLKMKRKERISICVSLSLGVFAGVCGVIRTSGLEVLSNSRDYLYATSDSVIWTASEVTTTIVCVTLPALRPLYNKVRGQESSSAGYQQHDDSAYNTGGSFHMSSYANKRKDTGGIGYPKGSSNFASAEASRDPTTIKNDSDETILLQGEGKNIMRVQEVSVSYDNGNSLNDVSIKQDV</sequence>
<gene>
    <name evidence="9" type="ORF">CDV36_016010</name>
</gene>
<comment type="caution">
    <text evidence="9">The sequence shown here is derived from an EMBL/GenBank/DDBJ whole genome shotgun (WGS) entry which is preliminary data.</text>
</comment>
<keyword evidence="3 7" id="KW-1133">Transmembrane helix</keyword>
<keyword evidence="10" id="KW-1185">Reference proteome</keyword>
<dbReference type="GO" id="GO:0016020">
    <property type="term" value="C:membrane"/>
    <property type="evidence" value="ECO:0007669"/>
    <property type="project" value="UniProtKB-SubCell"/>
</dbReference>
<evidence type="ECO:0000256" key="6">
    <source>
        <dbReference type="SAM" id="MobiDB-lite"/>
    </source>
</evidence>
<evidence type="ECO:0000313" key="10">
    <source>
        <dbReference type="Proteomes" id="UP000277212"/>
    </source>
</evidence>
<feature type="transmembrane region" description="Helical" evidence="7">
    <location>
        <begin position="89"/>
        <end position="115"/>
    </location>
</feature>
<dbReference type="PANTHER" id="PTHR33048:SF93">
    <property type="entry name" value="INTEGRAL MEMBRANE PROTEIN"/>
    <property type="match status" value="1"/>
</dbReference>
<feature type="region of interest" description="Disordered" evidence="6">
    <location>
        <begin position="315"/>
        <end position="335"/>
    </location>
</feature>
<reference evidence="9 10" key="1">
    <citation type="submission" date="2017-06" db="EMBL/GenBank/DDBJ databases">
        <title>Comparative genomic analysis of Ambrosia Fusariam Clade fungi.</title>
        <authorList>
            <person name="Stajich J.E."/>
            <person name="Carrillo J."/>
            <person name="Kijimoto T."/>
            <person name="Eskalen A."/>
            <person name="O'Donnell K."/>
            <person name="Kasson M."/>
        </authorList>
    </citation>
    <scope>NUCLEOTIDE SEQUENCE [LARGE SCALE GENOMIC DNA]</scope>
    <source>
        <strain evidence="9">UCR3666</strain>
    </source>
</reference>
<evidence type="ECO:0000256" key="1">
    <source>
        <dbReference type="ARBA" id="ARBA00004141"/>
    </source>
</evidence>
<dbReference type="InterPro" id="IPR052337">
    <property type="entry name" value="SAT4-like"/>
</dbReference>
<proteinExistence type="inferred from homology"/>
<dbReference type="Proteomes" id="UP000277212">
    <property type="component" value="Unassembled WGS sequence"/>
</dbReference>
<protein>
    <recommendedName>
        <fullName evidence="8">Rhodopsin domain-containing protein</fullName>
    </recommendedName>
</protein>
<name>A0A3M2R388_9HYPO</name>
<dbReference type="Pfam" id="PF20684">
    <property type="entry name" value="Fung_rhodopsin"/>
    <property type="match status" value="1"/>
</dbReference>
<evidence type="ECO:0000256" key="5">
    <source>
        <dbReference type="ARBA" id="ARBA00038359"/>
    </source>
</evidence>
<feature type="transmembrane region" description="Helical" evidence="7">
    <location>
        <begin position="16"/>
        <end position="37"/>
    </location>
</feature>
<dbReference type="EMBL" id="NKUJ01000734">
    <property type="protein sequence ID" value="RMI99729.1"/>
    <property type="molecule type" value="Genomic_DNA"/>
</dbReference>
<keyword evidence="4 7" id="KW-0472">Membrane</keyword>
<comment type="subcellular location">
    <subcellularLocation>
        <location evidence="1">Membrane</location>
        <topology evidence="1">Multi-pass membrane protein</topology>
    </subcellularLocation>
</comment>
<evidence type="ECO:0000256" key="7">
    <source>
        <dbReference type="SAM" id="Phobius"/>
    </source>
</evidence>
<dbReference type="AlphaFoldDB" id="A0A3M2R388"/>
<dbReference type="OrthoDB" id="3923077at2759"/>
<dbReference type="PANTHER" id="PTHR33048">
    <property type="entry name" value="PTH11-LIKE INTEGRAL MEMBRANE PROTEIN (AFU_ORTHOLOGUE AFUA_5G11245)"/>
    <property type="match status" value="1"/>
</dbReference>
<comment type="similarity">
    <text evidence="5">Belongs to the SAT4 family.</text>
</comment>
<evidence type="ECO:0000313" key="9">
    <source>
        <dbReference type="EMBL" id="RMI99729.1"/>
    </source>
</evidence>
<evidence type="ECO:0000259" key="8">
    <source>
        <dbReference type="Pfam" id="PF20684"/>
    </source>
</evidence>
<evidence type="ECO:0000256" key="2">
    <source>
        <dbReference type="ARBA" id="ARBA00022692"/>
    </source>
</evidence>
<feature type="domain" description="Rhodopsin" evidence="8">
    <location>
        <begin position="33"/>
        <end position="272"/>
    </location>
</feature>